<keyword evidence="3" id="KW-0472">Membrane</keyword>
<evidence type="ECO:0008006" key="7">
    <source>
        <dbReference type="Google" id="ProtNLM"/>
    </source>
</evidence>
<dbReference type="Proteomes" id="UP001164746">
    <property type="component" value="Chromosome 5"/>
</dbReference>
<dbReference type="InterPro" id="IPR050975">
    <property type="entry name" value="Sleep_regulator"/>
</dbReference>
<dbReference type="Pfam" id="PF17064">
    <property type="entry name" value="QVR"/>
    <property type="match status" value="1"/>
</dbReference>
<name>A0ABY7EBX2_MYAAR</name>
<evidence type="ECO:0000313" key="6">
    <source>
        <dbReference type="Proteomes" id="UP001164746"/>
    </source>
</evidence>
<feature type="transmembrane region" description="Helical" evidence="3">
    <location>
        <begin position="119"/>
        <end position="138"/>
    </location>
</feature>
<dbReference type="PANTHER" id="PTHR33562">
    <property type="entry name" value="ATILLA, ISOFORM B-RELATED-RELATED"/>
    <property type="match status" value="1"/>
</dbReference>
<evidence type="ECO:0000313" key="5">
    <source>
        <dbReference type="EMBL" id="WAR06437.1"/>
    </source>
</evidence>
<sequence>MKKIAVLMMYSLLLATVQLTSSQAVPSTTTGTTKAPVFCYTCNTRVGEPCADTFNKKTLTPQYCEGVCVKEKITKEDNSVRRSCLPDTQIVADECSDVPGSVGTVGIRCRCKNDRCNSSIVHVTTVSVWMAVLTVWILRNTCE</sequence>
<evidence type="ECO:0000256" key="3">
    <source>
        <dbReference type="SAM" id="Phobius"/>
    </source>
</evidence>
<keyword evidence="6" id="KW-1185">Reference proteome</keyword>
<organism evidence="5 6">
    <name type="scientific">Mya arenaria</name>
    <name type="common">Soft-shell clam</name>
    <dbReference type="NCBI Taxonomy" id="6604"/>
    <lineage>
        <taxon>Eukaryota</taxon>
        <taxon>Metazoa</taxon>
        <taxon>Spiralia</taxon>
        <taxon>Lophotrochozoa</taxon>
        <taxon>Mollusca</taxon>
        <taxon>Bivalvia</taxon>
        <taxon>Autobranchia</taxon>
        <taxon>Heteroconchia</taxon>
        <taxon>Euheterodonta</taxon>
        <taxon>Imparidentia</taxon>
        <taxon>Neoheterodontei</taxon>
        <taxon>Myida</taxon>
        <taxon>Myoidea</taxon>
        <taxon>Myidae</taxon>
        <taxon>Mya</taxon>
    </lineage>
</organism>
<feature type="chain" id="PRO_5046487139" description="Protein quiver" evidence="4">
    <location>
        <begin position="25"/>
        <end position="143"/>
    </location>
</feature>
<keyword evidence="3" id="KW-0812">Transmembrane</keyword>
<keyword evidence="2" id="KW-0325">Glycoprotein</keyword>
<keyword evidence="1 4" id="KW-0732">Signal</keyword>
<dbReference type="InterPro" id="IPR031424">
    <property type="entry name" value="QVR-like"/>
</dbReference>
<gene>
    <name evidence="5" type="ORF">MAR_021806</name>
</gene>
<feature type="signal peptide" evidence="4">
    <location>
        <begin position="1"/>
        <end position="24"/>
    </location>
</feature>
<keyword evidence="3" id="KW-1133">Transmembrane helix</keyword>
<evidence type="ECO:0000256" key="2">
    <source>
        <dbReference type="ARBA" id="ARBA00023180"/>
    </source>
</evidence>
<evidence type="ECO:0000256" key="4">
    <source>
        <dbReference type="SAM" id="SignalP"/>
    </source>
</evidence>
<dbReference type="EMBL" id="CP111016">
    <property type="protein sequence ID" value="WAR06437.1"/>
    <property type="molecule type" value="Genomic_DNA"/>
</dbReference>
<reference evidence="5" key="1">
    <citation type="submission" date="2022-11" db="EMBL/GenBank/DDBJ databases">
        <title>Centuries of genome instability and evolution in soft-shell clam transmissible cancer (bioRxiv).</title>
        <authorList>
            <person name="Hart S.F.M."/>
            <person name="Yonemitsu M.A."/>
            <person name="Giersch R.M."/>
            <person name="Beal B.F."/>
            <person name="Arriagada G."/>
            <person name="Davis B.W."/>
            <person name="Ostrander E.A."/>
            <person name="Goff S.P."/>
            <person name="Metzger M.J."/>
        </authorList>
    </citation>
    <scope>NUCLEOTIDE SEQUENCE</scope>
    <source>
        <strain evidence="5">MELC-2E11</strain>
        <tissue evidence="5">Siphon/mantle</tissue>
    </source>
</reference>
<protein>
    <recommendedName>
        <fullName evidence="7">Protein quiver</fullName>
    </recommendedName>
</protein>
<evidence type="ECO:0000256" key="1">
    <source>
        <dbReference type="ARBA" id="ARBA00022729"/>
    </source>
</evidence>
<proteinExistence type="predicted"/>
<accession>A0ABY7EBX2</accession>